<dbReference type="AlphaFoldDB" id="A0A8K0THD6"/>
<evidence type="ECO:0000313" key="2">
    <source>
        <dbReference type="Proteomes" id="UP000813385"/>
    </source>
</evidence>
<reference evidence="1" key="1">
    <citation type="journal article" date="2021" name="Nat. Commun.">
        <title>Genetic determinants of endophytism in the Arabidopsis root mycobiome.</title>
        <authorList>
            <person name="Mesny F."/>
            <person name="Miyauchi S."/>
            <person name="Thiergart T."/>
            <person name="Pickel B."/>
            <person name="Atanasova L."/>
            <person name="Karlsson M."/>
            <person name="Huettel B."/>
            <person name="Barry K.W."/>
            <person name="Haridas S."/>
            <person name="Chen C."/>
            <person name="Bauer D."/>
            <person name="Andreopoulos W."/>
            <person name="Pangilinan J."/>
            <person name="LaButti K."/>
            <person name="Riley R."/>
            <person name="Lipzen A."/>
            <person name="Clum A."/>
            <person name="Drula E."/>
            <person name="Henrissat B."/>
            <person name="Kohler A."/>
            <person name="Grigoriev I.V."/>
            <person name="Martin F.M."/>
            <person name="Hacquard S."/>
        </authorList>
    </citation>
    <scope>NUCLEOTIDE SEQUENCE</scope>
    <source>
        <strain evidence="1">MPI-CAGE-AT-0016</strain>
    </source>
</reference>
<protein>
    <submittedName>
        <fullName evidence="1">Uncharacterized protein</fullName>
    </submittedName>
</protein>
<name>A0A8K0THD6_9PEZI</name>
<organism evidence="1 2">
    <name type="scientific">Plectosphaerella cucumerina</name>
    <dbReference type="NCBI Taxonomy" id="40658"/>
    <lineage>
        <taxon>Eukaryota</taxon>
        <taxon>Fungi</taxon>
        <taxon>Dikarya</taxon>
        <taxon>Ascomycota</taxon>
        <taxon>Pezizomycotina</taxon>
        <taxon>Sordariomycetes</taxon>
        <taxon>Hypocreomycetidae</taxon>
        <taxon>Glomerellales</taxon>
        <taxon>Plectosphaerellaceae</taxon>
        <taxon>Plectosphaerella</taxon>
    </lineage>
</organism>
<evidence type="ECO:0000313" key="1">
    <source>
        <dbReference type="EMBL" id="KAH7358468.1"/>
    </source>
</evidence>
<dbReference type="EMBL" id="JAGPXD010000004">
    <property type="protein sequence ID" value="KAH7358468.1"/>
    <property type="molecule type" value="Genomic_DNA"/>
</dbReference>
<accession>A0A8K0THD6</accession>
<sequence>MSTACRPPSRSCKDKLLVVPAPPLPELRQSVSHMGGPAQQIWTPNPIQHACSAARACAQNLFVPSSMDVGREEPCHQAAAEKIPPMASADSRPPATSSASQRAFLNILAVQRDHARASRTPRKSLGYPVKVGAGNMGPLVFAGPLVGPVHTSHSMAAGPASCTWQLQTPCSMQLGCPLAARPARLPGWRACRPTAGLFWDLPVNPPPSPSRLQGASATSSPCCFTRSHVDSSSSVLLCDQHPGIPTTPGGYAHGVYLRWLPPSRQRVPRRAIDVVGFACLLHLTLMNLESHGTAICSRGISYGLHLICGSYT</sequence>
<keyword evidence="2" id="KW-1185">Reference proteome</keyword>
<dbReference type="Proteomes" id="UP000813385">
    <property type="component" value="Unassembled WGS sequence"/>
</dbReference>
<comment type="caution">
    <text evidence="1">The sequence shown here is derived from an EMBL/GenBank/DDBJ whole genome shotgun (WGS) entry which is preliminary data.</text>
</comment>
<proteinExistence type="predicted"/>
<gene>
    <name evidence="1" type="ORF">B0T11DRAFT_104314</name>
</gene>